<feature type="non-terminal residue" evidence="1">
    <location>
        <position position="1"/>
    </location>
</feature>
<dbReference type="EMBL" id="AF203201">
    <property type="protein sequence ID" value="AAF24350.1"/>
    <property type="molecule type" value="Genomic_DNA"/>
</dbReference>
<accession>Q9Q592</accession>
<protein>
    <submittedName>
        <fullName evidence="1">Envelope glycoprotein V2 region</fullName>
    </submittedName>
</protein>
<reference evidence="1" key="1">
    <citation type="journal article" date="2000" name="AIDS">
        <title>HIV-1 strains from a cohort of American subjects reveal the presence of a V2 region extension unique to slow progressors and non-progressors.</title>
        <authorList>
            <person name="Wang B."/>
            <person name="Spira T.J."/>
            <person name="Owen S."/>
            <person name="Lal R.B."/>
            <person name="Saksena N.K."/>
        </authorList>
    </citation>
    <scope>NUCLEOTIDE SEQUENCE</scope>
</reference>
<organism evidence="1">
    <name type="scientific">Human immunodeficiency virus type 1</name>
    <name type="common">HIV-1</name>
    <dbReference type="NCBI Taxonomy" id="11676"/>
    <lineage>
        <taxon>Viruses</taxon>
        <taxon>Riboviria</taxon>
        <taxon>Pararnavirae</taxon>
        <taxon>Artverviricota</taxon>
        <taxon>Revtraviricetes</taxon>
        <taxon>Ortervirales</taxon>
        <taxon>Retroviridae</taxon>
        <taxon>Orthoretrovirinae</taxon>
        <taxon>Lentivirus</taxon>
        <taxon>Lentivirus humimdef1</taxon>
    </lineage>
</organism>
<sequence length="53" mass="6037">CSFYITTTMNKVQKEYALFYRSDVVLLDTNNTSGTKNSTNNSTDINSYRLISC</sequence>
<organismHost>
    <name type="scientific">Homo sapiens</name>
    <name type="common">Human</name>
    <dbReference type="NCBI Taxonomy" id="9606"/>
</organismHost>
<feature type="non-terminal residue" evidence="1">
    <location>
        <position position="53"/>
    </location>
</feature>
<evidence type="ECO:0000313" key="1">
    <source>
        <dbReference type="EMBL" id="AAF24350.1"/>
    </source>
</evidence>
<keyword evidence="1" id="KW-0946">Virion</keyword>
<gene>
    <name evidence="1" type="primary">env</name>
</gene>
<name>Q9Q592_HV1</name>
<dbReference type="GO" id="GO:0019031">
    <property type="term" value="C:viral envelope"/>
    <property type="evidence" value="ECO:0007669"/>
    <property type="project" value="UniProtKB-KW"/>
</dbReference>
<dbReference type="Gene3D" id="3.10.20.10">
    <property type="match status" value="1"/>
</dbReference>
<proteinExistence type="predicted"/>
<keyword evidence="1" id="KW-0261">Viral envelope protein</keyword>